<proteinExistence type="predicted"/>
<dbReference type="RefSeq" id="WP_173210580.1">
    <property type="nucleotide sequence ID" value="NZ_CP053697.2"/>
</dbReference>
<sequence>MPRTTPSILITHGDPQMACRVRRLLHSDGLDCAVLARAQDCSQAPLCGWLQDQPLPAHAALHAGLADAIEVLERSRHAFKSRELADLRQRLQQLLGELSAPTQ</sequence>
<organism evidence="1 2">
    <name type="scientific">Aquipseudomonas campi</name>
    <dbReference type="NCBI Taxonomy" id="2731681"/>
    <lineage>
        <taxon>Bacteria</taxon>
        <taxon>Pseudomonadati</taxon>
        <taxon>Pseudomonadota</taxon>
        <taxon>Gammaproteobacteria</taxon>
        <taxon>Pseudomonadales</taxon>
        <taxon>Pseudomonadaceae</taxon>
        <taxon>Aquipseudomonas</taxon>
    </lineage>
</organism>
<reference evidence="1" key="1">
    <citation type="submission" date="2020-07" db="EMBL/GenBank/DDBJ databases">
        <title>Nitrate ammonifying Pseudomonas campi sp. nov. isolated from German agricultural grassland.</title>
        <authorList>
            <person name="Timsy T."/>
            <person name="Ulrich A."/>
            <person name="Spanner T."/>
            <person name="Foesel B."/>
            <person name="Kolb S."/>
            <person name="Horn M.A."/>
            <person name="Behrendt U."/>
        </authorList>
    </citation>
    <scope>NUCLEOTIDE SEQUENCE</scope>
    <source>
        <strain evidence="1">S1-A32-2</strain>
    </source>
</reference>
<accession>A0A6M8FCN2</accession>
<dbReference type="AlphaFoldDB" id="A0A6M8FCN2"/>
<keyword evidence="2" id="KW-1185">Reference proteome</keyword>
<dbReference type="Proteomes" id="UP000501379">
    <property type="component" value="Chromosome"/>
</dbReference>
<dbReference type="EMBL" id="CP053697">
    <property type="protein sequence ID" value="QKE65061.1"/>
    <property type="molecule type" value="Genomic_DNA"/>
</dbReference>
<evidence type="ECO:0000313" key="2">
    <source>
        <dbReference type="Proteomes" id="UP000501379"/>
    </source>
</evidence>
<protein>
    <submittedName>
        <fullName evidence="1">Uncharacterized protein</fullName>
    </submittedName>
</protein>
<name>A0A6M8FCN2_9GAMM</name>
<evidence type="ECO:0000313" key="1">
    <source>
        <dbReference type="EMBL" id="QKE65061.1"/>
    </source>
</evidence>
<gene>
    <name evidence="1" type="ORF">HNE05_17445</name>
</gene>
<dbReference type="KEGG" id="pcam:HNE05_17445"/>